<evidence type="ECO:0000256" key="1">
    <source>
        <dbReference type="ARBA" id="ARBA00008773"/>
    </source>
</evidence>
<evidence type="ECO:0000313" key="8">
    <source>
        <dbReference type="Proteomes" id="UP001552299"/>
    </source>
</evidence>
<dbReference type="PROSITE" id="PS00587">
    <property type="entry name" value="GLYCOSYL_HYDROL_F17"/>
    <property type="match status" value="1"/>
</dbReference>
<dbReference type="GO" id="GO:0042973">
    <property type="term" value="F:glucan endo-1,3-beta-D-glucosidase activity"/>
    <property type="evidence" value="ECO:0007669"/>
    <property type="project" value="UniProtKB-ARBA"/>
</dbReference>
<dbReference type="InterPro" id="IPR044965">
    <property type="entry name" value="Glyco_hydro_17_plant"/>
</dbReference>
<evidence type="ECO:0000313" key="7">
    <source>
        <dbReference type="EMBL" id="KAL0928498.1"/>
    </source>
</evidence>
<keyword evidence="6" id="KW-0732">Signal</keyword>
<evidence type="ECO:0000256" key="6">
    <source>
        <dbReference type="SAM" id="SignalP"/>
    </source>
</evidence>
<dbReference type="FunFam" id="3.20.20.80:FF:000010">
    <property type="entry name" value="glucan endo-1,3-beta-glucosidase, basic"/>
    <property type="match status" value="1"/>
</dbReference>
<evidence type="ECO:0008006" key="9">
    <source>
        <dbReference type="Google" id="ProtNLM"/>
    </source>
</evidence>
<keyword evidence="2 5" id="KW-0378">Hydrolase</keyword>
<organism evidence="7 8">
    <name type="scientific">Dendrobium thyrsiflorum</name>
    <name type="common">Pinecone-like raceme dendrobium</name>
    <name type="synonym">Orchid</name>
    <dbReference type="NCBI Taxonomy" id="117978"/>
    <lineage>
        <taxon>Eukaryota</taxon>
        <taxon>Viridiplantae</taxon>
        <taxon>Streptophyta</taxon>
        <taxon>Embryophyta</taxon>
        <taxon>Tracheophyta</taxon>
        <taxon>Spermatophyta</taxon>
        <taxon>Magnoliopsida</taxon>
        <taxon>Liliopsida</taxon>
        <taxon>Asparagales</taxon>
        <taxon>Orchidaceae</taxon>
        <taxon>Epidendroideae</taxon>
        <taxon>Malaxideae</taxon>
        <taxon>Dendrobiinae</taxon>
        <taxon>Dendrobium</taxon>
    </lineage>
</organism>
<dbReference type="InterPro" id="IPR000490">
    <property type="entry name" value="Glyco_hydro_17"/>
</dbReference>
<protein>
    <recommendedName>
        <fullName evidence="9">Glucan endo-1,3-beta-D-glucosidase</fullName>
    </recommendedName>
</protein>
<feature type="signal peptide" evidence="6">
    <location>
        <begin position="1"/>
        <end position="26"/>
    </location>
</feature>
<name>A0ABD0WAU8_DENTH</name>
<dbReference type="Pfam" id="PF00332">
    <property type="entry name" value="Glyco_hydro_17"/>
    <property type="match status" value="1"/>
</dbReference>
<dbReference type="Gene3D" id="3.20.20.80">
    <property type="entry name" value="Glycosidases"/>
    <property type="match status" value="1"/>
</dbReference>
<dbReference type="EMBL" id="JANQDX010000001">
    <property type="protein sequence ID" value="KAL0928498.1"/>
    <property type="molecule type" value="Genomic_DNA"/>
</dbReference>
<proteinExistence type="inferred from homology"/>
<dbReference type="Proteomes" id="UP001552299">
    <property type="component" value="Unassembled WGS sequence"/>
</dbReference>
<evidence type="ECO:0000256" key="3">
    <source>
        <dbReference type="ARBA" id="ARBA00023295"/>
    </source>
</evidence>
<dbReference type="PANTHER" id="PTHR32227">
    <property type="entry name" value="GLUCAN ENDO-1,3-BETA-GLUCOSIDASE BG1-RELATED-RELATED"/>
    <property type="match status" value="1"/>
</dbReference>
<accession>A0ABD0WAU8</accession>
<sequence length="335" mass="35807">MANHSFFSIVAINVLLLSFIVAGVESIGVCYGMNGNNLPPPNEVIGLYKSYNIGGIRLYAPNEDAFQALRGSNIEVIIDVGIDIGSLASDPSVAFTWVQSNIQPFSQDVNFRYIAVGNELIPGPEAQNIIPAMQNMRNALQSIGLQDKIKVSTSVSTIVLGNSYPPSAGAFSSDAMATLQPIIGFLAGTGAPLLANVHPYFSYIGNLNTVSLDYALFTSPGPVVSDGQLQYQNLFDATVDAIYAALEKVGGNNVAVVVSESGWPSDGGVAATMENAQTYVSNLIRHVGQGTPKRPGNIDAFIFSMFDENMKEPQGTENHFGLFNPDKQPKYPLSF</sequence>
<dbReference type="InterPro" id="IPR017853">
    <property type="entry name" value="GH"/>
</dbReference>
<comment type="similarity">
    <text evidence="1 4">Belongs to the glycosyl hydrolase 17 family.</text>
</comment>
<reference evidence="7 8" key="1">
    <citation type="journal article" date="2024" name="Plant Biotechnol. J.">
        <title>Dendrobium thyrsiflorum genome and its molecular insights into genes involved in important horticultural traits.</title>
        <authorList>
            <person name="Chen B."/>
            <person name="Wang J.Y."/>
            <person name="Zheng P.J."/>
            <person name="Li K.L."/>
            <person name="Liang Y.M."/>
            <person name="Chen X.F."/>
            <person name="Zhang C."/>
            <person name="Zhao X."/>
            <person name="He X."/>
            <person name="Zhang G.Q."/>
            <person name="Liu Z.J."/>
            <person name="Xu Q."/>
        </authorList>
    </citation>
    <scope>NUCLEOTIDE SEQUENCE [LARGE SCALE GENOMIC DNA]</scope>
    <source>
        <strain evidence="7">GZMU011</strain>
    </source>
</reference>
<keyword evidence="8" id="KW-1185">Reference proteome</keyword>
<evidence type="ECO:0000256" key="4">
    <source>
        <dbReference type="RuleBase" id="RU004335"/>
    </source>
</evidence>
<gene>
    <name evidence="7" type="ORF">M5K25_000382</name>
</gene>
<keyword evidence="3 5" id="KW-0326">Glycosidase</keyword>
<comment type="caution">
    <text evidence="7">The sequence shown here is derived from an EMBL/GenBank/DDBJ whole genome shotgun (WGS) entry which is preliminary data.</text>
</comment>
<feature type="chain" id="PRO_5044749565" description="Glucan endo-1,3-beta-D-glucosidase" evidence="6">
    <location>
        <begin position="27"/>
        <end position="335"/>
    </location>
</feature>
<dbReference type="AlphaFoldDB" id="A0ABD0WAU8"/>
<evidence type="ECO:0000256" key="2">
    <source>
        <dbReference type="ARBA" id="ARBA00022801"/>
    </source>
</evidence>
<dbReference type="SUPFAM" id="SSF51445">
    <property type="entry name" value="(Trans)glycosidases"/>
    <property type="match status" value="1"/>
</dbReference>
<evidence type="ECO:0000256" key="5">
    <source>
        <dbReference type="RuleBase" id="RU004336"/>
    </source>
</evidence>